<dbReference type="Proteomes" id="UP000484164">
    <property type="component" value="Unassembled WGS sequence"/>
</dbReference>
<dbReference type="InterPro" id="IPR015424">
    <property type="entry name" value="PyrdxlP-dep_Trfase"/>
</dbReference>
<dbReference type="GO" id="GO:0000271">
    <property type="term" value="P:polysaccharide biosynthetic process"/>
    <property type="evidence" value="ECO:0007669"/>
    <property type="project" value="TreeGrafter"/>
</dbReference>
<dbReference type="CDD" id="cd00616">
    <property type="entry name" value="AHBA_syn"/>
    <property type="match status" value="1"/>
</dbReference>
<gene>
    <name evidence="5" type="ORF">F8C82_04145</name>
</gene>
<comment type="caution">
    <text evidence="5">The sequence shown here is derived from an EMBL/GenBank/DDBJ whole genome shotgun (WGS) entry which is preliminary data.</text>
</comment>
<evidence type="ECO:0000256" key="3">
    <source>
        <dbReference type="PIRSR" id="PIRSR000390-2"/>
    </source>
</evidence>
<keyword evidence="6" id="KW-1185">Reference proteome</keyword>
<evidence type="ECO:0000256" key="1">
    <source>
        <dbReference type="ARBA" id="ARBA00037999"/>
    </source>
</evidence>
<dbReference type="InterPro" id="IPR000653">
    <property type="entry name" value="DegT/StrS_aminotransferase"/>
</dbReference>
<dbReference type="EMBL" id="WBVQ01000001">
    <property type="protein sequence ID" value="KAB2817600.1"/>
    <property type="molecule type" value="Genomic_DNA"/>
</dbReference>
<dbReference type="GO" id="GO:0030170">
    <property type="term" value="F:pyridoxal phosphate binding"/>
    <property type="evidence" value="ECO:0007669"/>
    <property type="project" value="TreeGrafter"/>
</dbReference>
<dbReference type="InterPro" id="IPR015422">
    <property type="entry name" value="PyrdxlP-dep_Trfase_small"/>
</dbReference>
<dbReference type="GO" id="GO:0008483">
    <property type="term" value="F:transaminase activity"/>
    <property type="evidence" value="ECO:0007669"/>
    <property type="project" value="UniProtKB-KW"/>
</dbReference>
<name>A0A6L3ZKC1_9FLAO</name>
<dbReference type="Gene3D" id="3.40.640.10">
    <property type="entry name" value="Type I PLP-dependent aspartate aminotransferase-like (Major domain)"/>
    <property type="match status" value="1"/>
</dbReference>
<dbReference type="PIRSF" id="PIRSF000390">
    <property type="entry name" value="PLP_StrS"/>
    <property type="match status" value="1"/>
</dbReference>
<accession>A0A6L3ZKC1</accession>
<dbReference type="PANTHER" id="PTHR30244:SF34">
    <property type="entry name" value="DTDP-4-AMINO-4,6-DIDEOXYGALACTOSE TRANSAMINASE"/>
    <property type="match status" value="1"/>
</dbReference>
<dbReference type="PANTHER" id="PTHR30244">
    <property type="entry name" value="TRANSAMINASE"/>
    <property type="match status" value="1"/>
</dbReference>
<protein>
    <submittedName>
        <fullName evidence="5">DegT/DnrJ/EryC1/StrS family aminotransferase</fullName>
    </submittedName>
</protein>
<dbReference type="InterPro" id="IPR015421">
    <property type="entry name" value="PyrdxlP-dep_Trfase_major"/>
</dbReference>
<evidence type="ECO:0000256" key="2">
    <source>
        <dbReference type="PIRSR" id="PIRSR000390-1"/>
    </source>
</evidence>
<reference evidence="5 6" key="1">
    <citation type="submission" date="2019-10" db="EMBL/GenBank/DDBJ databases">
        <title>Genome sequence of Phaeocystidibacter marisrubri JCM30614 (type strain).</title>
        <authorList>
            <person name="Bowman J.P."/>
        </authorList>
    </citation>
    <scope>NUCLEOTIDE SEQUENCE [LARGE SCALE GENOMIC DNA]</scope>
    <source>
        <strain evidence="5 6">JCM 30614</strain>
    </source>
</reference>
<dbReference type="RefSeq" id="WP_151692269.1">
    <property type="nucleotide sequence ID" value="NZ_BMGX01000002.1"/>
</dbReference>
<keyword evidence="5" id="KW-0032">Aminotransferase</keyword>
<evidence type="ECO:0000313" key="5">
    <source>
        <dbReference type="EMBL" id="KAB2817600.1"/>
    </source>
</evidence>
<proteinExistence type="inferred from homology"/>
<dbReference type="SUPFAM" id="SSF53383">
    <property type="entry name" value="PLP-dependent transferases"/>
    <property type="match status" value="1"/>
</dbReference>
<feature type="modified residue" description="N6-(pyridoxal phosphate)lysine" evidence="3">
    <location>
        <position position="181"/>
    </location>
</feature>
<feature type="active site" description="Proton acceptor" evidence="2">
    <location>
        <position position="181"/>
    </location>
</feature>
<keyword evidence="5" id="KW-0808">Transferase</keyword>
<organism evidence="5 6">
    <name type="scientific">Phaeocystidibacter marisrubri</name>
    <dbReference type="NCBI Taxonomy" id="1577780"/>
    <lineage>
        <taxon>Bacteria</taxon>
        <taxon>Pseudomonadati</taxon>
        <taxon>Bacteroidota</taxon>
        <taxon>Flavobacteriia</taxon>
        <taxon>Flavobacteriales</taxon>
        <taxon>Phaeocystidibacteraceae</taxon>
        <taxon>Phaeocystidibacter</taxon>
    </lineage>
</organism>
<sequence length="375" mass="42036">MNIRLFKPSVGQEELDNIKAAFERSWIGLGPNVNEFEEEWAKFVGSEIAIGVNSATAALHLAIACFNFPKGKKVLVPSQTFAATATAVLYNDLVPVFVDSDPVTLGIDLDDMKAKYDEDCVAVIPVHYAGHPVPMEVLVPWAKEKGLRVIEDCAHTAGAMYKGKILGTWGDIGCYSFEEKKLMTTGDGGMMVTNDPELFKDVKAMRWVGIDKDNWKTAQSYTDEKRDAMHWFYEINVLGYKYNMNDLAAAIGLAQLKKLPAMNARRSEIIQKYMDGLQGVEGVMPLLPFEPSNYCYQMFGIRADRRDELMIHLKSKGIATGCHYTPLSMQPLFTPYAKDCGFIEAESERLMTLPLHADLTDEEVEYVIENIRAFK</sequence>
<dbReference type="Gene3D" id="3.90.1150.10">
    <property type="entry name" value="Aspartate Aminotransferase, domain 1"/>
    <property type="match status" value="1"/>
</dbReference>
<dbReference type="AlphaFoldDB" id="A0A6L3ZKC1"/>
<dbReference type="OrthoDB" id="9810913at2"/>
<evidence type="ECO:0000256" key="4">
    <source>
        <dbReference type="RuleBase" id="RU004508"/>
    </source>
</evidence>
<keyword evidence="3 4" id="KW-0663">Pyridoxal phosphate</keyword>
<dbReference type="Pfam" id="PF01041">
    <property type="entry name" value="DegT_DnrJ_EryC1"/>
    <property type="match status" value="1"/>
</dbReference>
<comment type="similarity">
    <text evidence="1 4">Belongs to the DegT/DnrJ/EryC1 family.</text>
</comment>
<evidence type="ECO:0000313" key="6">
    <source>
        <dbReference type="Proteomes" id="UP000484164"/>
    </source>
</evidence>